<sequence>MNALLVICGLSIVSLLAEIANFKKWLTAIVILGLAAAAALLVQDWNTSVSYFSDMLVFDNFALAFTGLLAFISILWFWMASDYFQAQPHHRTDRTSLIIFSIVGAVLMASYNNMAMLFLGIEILSLSLYVLAGSNKDSLFSIEAAFKYFLMGSFATGFLLMGIALLYGATGSFDIREIAAFTTSHADTLPSFFYAGVLMLLVGLAFKISAVPFHFWAPDVYGGAPTTVTAFMSTVVKIGALAAFYRMFAIGLPSTHSTWSTILMVITVLTLVLPNITAVYQSHVKRILAYSSVGHVGYILLAFTADPTGASGVVYYYLASYAVASIAAFSVLHLVEGNSESITIEYFNGLFKRNPLLAVGLTIALLSLAGIPPFPGFFGKYMVFALAIAQGYTPLVIVAVVTSLIGVYYYFRIIIAMYFQEPQQATPLPVSGAQRALAFVLIILSFALGIFPDAVLSLIQ</sequence>
<dbReference type="GO" id="GO:0012505">
    <property type="term" value="C:endomembrane system"/>
    <property type="evidence" value="ECO:0007669"/>
    <property type="project" value="UniProtKB-SubCell"/>
</dbReference>
<keyword evidence="4 5" id="KW-0472">Membrane</keyword>
<dbReference type="GO" id="GO:0005886">
    <property type="term" value="C:plasma membrane"/>
    <property type="evidence" value="ECO:0007669"/>
    <property type="project" value="UniProtKB-SubCell"/>
</dbReference>
<feature type="transmembrane region" description="Helical" evidence="5">
    <location>
        <begin position="27"/>
        <end position="45"/>
    </location>
</feature>
<dbReference type="GO" id="GO:0042773">
    <property type="term" value="P:ATP synthesis coupled electron transport"/>
    <property type="evidence" value="ECO:0007669"/>
    <property type="project" value="InterPro"/>
</dbReference>
<evidence type="ECO:0000256" key="3">
    <source>
        <dbReference type="ARBA" id="ARBA00022989"/>
    </source>
</evidence>
<dbReference type="NCBIfam" id="TIGR01770">
    <property type="entry name" value="NDH_I_N"/>
    <property type="match status" value="1"/>
</dbReference>
<reference evidence="8 9" key="1">
    <citation type="submission" date="2021-05" db="EMBL/GenBank/DDBJ databases">
        <title>A Polyphasic approach of four new species of the genus Ohtaekwangia: Ohtaekwangia histidinii sp. nov., Ohtaekwangia cretensis sp. nov., Ohtaekwangia indiensis sp. nov., Ohtaekwangia reichenbachii sp. nov. from diverse environment.</title>
        <authorList>
            <person name="Octaviana S."/>
        </authorList>
    </citation>
    <scope>NUCLEOTIDE SEQUENCE [LARGE SCALE GENOMIC DNA]</scope>
    <source>
        <strain evidence="8 9">PWU37</strain>
    </source>
</reference>
<keyword evidence="2 5" id="KW-0812">Transmembrane</keyword>
<comment type="function">
    <text evidence="5">NDH-1 shuttles electrons from NADH, via FMN and iron-sulfur (Fe-S) centers, to quinones in the respiratory chain. The immediate electron acceptor for the enzyme in this species is believed to be a menaquinone. Couples the redox reaction to proton translocation (for every two electrons transferred, four hydrogen ions are translocated across the cytoplasmic membrane), and thus conserves the redox energy in a proton gradient.</text>
</comment>
<keyword evidence="9" id="KW-1185">Reference proteome</keyword>
<dbReference type="Proteomes" id="UP001319180">
    <property type="component" value="Unassembled WGS sequence"/>
</dbReference>
<dbReference type="EC" id="7.1.1.-" evidence="5"/>
<keyword evidence="5" id="KW-0874">Quinone</keyword>
<dbReference type="AlphaFoldDB" id="A0AAP2DFG5"/>
<feature type="transmembrane region" description="Helical" evidence="5">
    <location>
        <begin position="228"/>
        <end position="247"/>
    </location>
</feature>
<evidence type="ECO:0000313" key="8">
    <source>
        <dbReference type="EMBL" id="MBT1689740.1"/>
    </source>
</evidence>
<evidence type="ECO:0000256" key="2">
    <source>
        <dbReference type="ARBA" id="ARBA00022692"/>
    </source>
</evidence>
<gene>
    <name evidence="5" type="primary">nuoN</name>
    <name evidence="8" type="ORF">KK078_24475</name>
</gene>
<dbReference type="GO" id="GO:0048038">
    <property type="term" value="F:quinone binding"/>
    <property type="evidence" value="ECO:0007669"/>
    <property type="project" value="UniProtKB-KW"/>
</dbReference>
<evidence type="ECO:0000256" key="4">
    <source>
        <dbReference type="ARBA" id="ARBA00023136"/>
    </source>
</evidence>
<keyword evidence="3 5" id="KW-1133">Transmembrane helix</keyword>
<keyword evidence="5" id="KW-0520">NAD</keyword>
<accession>A0AAP2DFG5</accession>
<dbReference type="Pfam" id="PF00361">
    <property type="entry name" value="Proton_antipo_M"/>
    <property type="match status" value="1"/>
</dbReference>
<comment type="subcellular location">
    <subcellularLocation>
        <location evidence="5">Cell membrane</location>
        <topology evidence="5">Multi-pass membrane protein</topology>
    </subcellularLocation>
    <subcellularLocation>
        <location evidence="1">Endomembrane system</location>
        <topology evidence="1">Multi-pass membrane protein</topology>
    </subcellularLocation>
    <subcellularLocation>
        <location evidence="6">Membrane</location>
        <topology evidence="6">Multi-pass membrane protein</topology>
    </subcellularLocation>
</comment>
<comment type="subunit">
    <text evidence="5">NDH-1 is composed of 14 different subunits. Subunits NuoA, H, J, K, L, M, N constitute the membrane sector of the complex.</text>
</comment>
<feature type="transmembrane region" description="Helical" evidence="5">
    <location>
        <begin position="381"/>
        <end position="411"/>
    </location>
</feature>
<evidence type="ECO:0000313" key="9">
    <source>
        <dbReference type="Proteomes" id="UP001319180"/>
    </source>
</evidence>
<keyword evidence="5" id="KW-1003">Cell membrane</keyword>
<comment type="similarity">
    <text evidence="5">Belongs to the complex I subunit 2 family.</text>
</comment>
<comment type="caution">
    <text evidence="8">The sequence shown here is derived from an EMBL/GenBank/DDBJ whole genome shotgun (WGS) entry which is preliminary data.</text>
</comment>
<dbReference type="InterPro" id="IPR001750">
    <property type="entry name" value="ND/Mrp_TM"/>
</dbReference>
<dbReference type="PANTHER" id="PTHR22773">
    <property type="entry name" value="NADH DEHYDROGENASE"/>
    <property type="match status" value="1"/>
</dbReference>
<keyword evidence="5" id="KW-1278">Translocase</keyword>
<evidence type="ECO:0000256" key="6">
    <source>
        <dbReference type="RuleBase" id="RU000320"/>
    </source>
</evidence>
<dbReference type="GO" id="GO:0008137">
    <property type="term" value="F:NADH dehydrogenase (ubiquinone) activity"/>
    <property type="evidence" value="ECO:0007669"/>
    <property type="project" value="InterPro"/>
</dbReference>
<evidence type="ECO:0000259" key="7">
    <source>
        <dbReference type="Pfam" id="PF00361"/>
    </source>
</evidence>
<feature type="transmembrane region" description="Helical" evidence="5">
    <location>
        <begin position="436"/>
        <end position="459"/>
    </location>
</feature>
<organism evidence="8 9">
    <name type="scientific">Dawidia soli</name>
    <dbReference type="NCBI Taxonomy" id="2782352"/>
    <lineage>
        <taxon>Bacteria</taxon>
        <taxon>Pseudomonadati</taxon>
        <taxon>Bacteroidota</taxon>
        <taxon>Cytophagia</taxon>
        <taxon>Cytophagales</taxon>
        <taxon>Chryseotaleaceae</taxon>
        <taxon>Dawidia</taxon>
    </lineage>
</organism>
<feature type="transmembrane region" description="Helical" evidence="5">
    <location>
        <begin position="144"/>
        <end position="167"/>
    </location>
</feature>
<feature type="transmembrane region" description="Helical" evidence="5">
    <location>
        <begin position="99"/>
        <end position="132"/>
    </location>
</feature>
<feature type="transmembrane region" description="Helical" evidence="5">
    <location>
        <begin position="259"/>
        <end position="280"/>
    </location>
</feature>
<comment type="catalytic activity">
    <reaction evidence="5">
        <text>a quinone + NADH + 5 H(+)(in) = a quinol + NAD(+) + 4 H(+)(out)</text>
        <dbReference type="Rhea" id="RHEA:57888"/>
        <dbReference type="ChEBI" id="CHEBI:15378"/>
        <dbReference type="ChEBI" id="CHEBI:24646"/>
        <dbReference type="ChEBI" id="CHEBI:57540"/>
        <dbReference type="ChEBI" id="CHEBI:57945"/>
        <dbReference type="ChEBI" id="CHEBI:132124"/>
    </reaction>
</comment>
<feature type="transmembrane region" description="Helical" evidence="5">
    <location>
        <begin position="315"/>
        <end position="335"/>
    </location>
</feature>
<feature type="transmembrane region" description="Helical" evidence="5">
    <location>
        <begin position="356"/>
        <end position="375"/>
    </location>
</feature>
<dbReference type="HAMAP" id="MF_00445">
    <property type="entry name" value="NDH1_NuoN_1"/>
    <property type="match status" value="1"/>
</dbReference>
<dbReference type="InterPro" id="IPR010096">
    <property type="entry name" value="NADH-Q_OxRdtase_suN/2"/>
</dbReference>
<name>A0AAP2DFG5_9BACT</name>
<dbReference type="GO" id="GO:0050136">
    <property type="term" value="F:NADH dehydrogenase (quinone) (non-electrogenic) activity"/>
    <property type="evidence" value="ECO:0007669"/>
    <property type="project" value="UniProtKB-UniRule"/>
</dbReference>
<dbReference type="RefSeq" id="WP_254092961.1">
    <property type="nucleotide sequence ID" value="NZ_JAHESC010000046.1"/>
</dbReference>
<dbReference type="EMBL" id="JAHESC010000046">
    <property type="protein sequence ID" value="MBT1689740.1"/>
    <property type="molecule type" value="Genomic_DNA"/>
</dbReference>
<evidence type="ECO:0000256" key="1">
    <source>
        <dbReference type="ARBA" id="ARBA00004127"/>
    </source>
</evidence>
<feature type="domain" description="NADH:quinone oxidoreductase/Mrp antiporter transmembrane" evidence="7">
    <location>
        <begin position="112"/>
        <end position="405"/>
    </location>
</feature>
<protein>
    <recommendedName>
        <fullName evidence="5">NADH-quinone oxidoreductase subunit N</fullName>
        <ecNumber evidence="5">7.1.1.-</ecNumber>
    </recommendedName>
    <alternativeName>
        <fullName evidence="5">NADH dehydrogenase I subunit N</fullName>
    </alternativeName>
    <alternativeName>
        <fullName evidence="5">NDH-1 subunit N</fullName>
    </alternativeName>
</protein>
<evidence type="ECO:0000256" key="5">
    <source>
        <dbReference type="HAMAP-Rule" id="MF_00445"/>
    </source>
</evidence>
<proteinExistence type="inferred from homology"/>
<feature type="transmembrane region" description="Helical" evidence="5">
    <location>
        <begin position="192"/>
        <end position="216"/>
    </location>
</feature>
<keyword evidence="5" id="KW-0813">Transport</keyword>
<feature type="transmembrane region" description="Helical" evidence="5">
    <location>
        <begin position="57"/>
        <end position="79"/>
    </location>
</feature>